<dbReference type="NCBIfam" id="NF010568">
    <property type="entry name" value="PRK13961.1"/>
    <property type="match status" value="1"/>
</dbReference>
<keyword evidence="7 11" id="KW-0658">Purine biosynthesis</keyword>
<dbReference type="PANTHER" id="PTHR43700">
    <property type="entry name" value="PHOSPHORIBOSYLAMINOIMIDAZOLE-SUCCINOCARBOXAMIDE SYNTHASE"/>
    <property type="match status" value="1"/>
</dbReference>
<keyword evidence="6 11" id="KW-0547">Nucleotide-binding</keyword>
<evidence type="ECO:0000256" key="2">
    <source>
        <dbReference type="ARBA" id="ARBA00010190"/>
    </source>
</evidence>
<dbReference type="Gene3D" id="3.30.200.20">
    <property type="entry name" value="Phosphorylase Kinase, domain 1"/>
    <property type="match status" value="1"/>
</dbReference>
<accession>A0ABT0I557</accession>
<evidence type="ECO:0000256" key="1">
    <source>
        <dbReference type="ARBA" id="ARBA00004672"/>
    </source>
</evidence>
<dbReference type="PROSITE" id="PS01057">
    <property type="entry name" value="SAICAR_SYNTHETASE_1"/>
    <property type="match status" value="1"/>
</dbReference>
<feature type="domain" description="SAICAR synthetase/ADE2 N-terminal" evidence="12">
    <location>
        <begin position="19"/>
        <end position="268"/>
    </location>
</feature>
<comment type="pathway">
    <text evidence="1 11">Purine metabolism; IMP biosynthesis via de novo pathway; 5-amino-1-(5-phospho-D-ribosyl)imidazole-4-carboxamide from 5-amino-1-(5-phospho-D-ribosyl)imidazole-4-carboxylate: step 1/2.</text>
</comment>
<evidence type="ECO:0000256" key="3">
    <source>
        <dbReference type="ARBA" id="ARBA00012217"/>
    </source>
</evidence>
<dbReference type="EC" id="6.3.2.6" evidence="3 11"/>
<organism evidence="13 14">
    <name type="scientific">Streptomyces lichenis</name>
    <dbReference type="NCBI Taxonomy" id="2306967"/>
    <lineage>
        <taxon>Bacteria</taxon>
        <taxon>Bacillati</taxon>
        <taxon>Actinomycetota</taxon>
        <taxon>Actinomycetes</taxon>
        <taxon>Kitasatosporales</taxon>
        <taxon>Streptomycetaceae</taxon>
        <taxon>Streptomyces</taxon>
    </lineage>
</organism>
<sequence length="299" mass="33023">MSGFVEKPEPIQVPGLVHLHTGKVRDLYRDEDGGLVMVASDRISAYDWVLPSEIPDKGRVLTQLSLWWFEQLADLAPNHVVSTELPDGAPAEWAGRTLVCRSLDMVPVECVARGYLTGSGLAEYQETQTVCGLALPEGLSDGSELPAPIFTPATKAAVGEHDENVSYEEVARQVGAETAAELRQLTLAVYSRARDIARERGIILADTKFEFGYDGERLLIADEVLTPDSSRFWPAASWEPGRPQPSYDKQYVRDWLTSPASGWDRRGEQPPPALPAEVVERTRAKYVEAYELLTGTPWA</sequence>
<reference evidence="13 14" key="1">
    <citation type="submission" date="2022-04" db="EMBL/GenBank/DDBJ databases">
        <title>Streptomyces sp. nov. LCR6-01 isolated from Lichen of Dirinaria sp.</title>
        <authorList>
            <person name="Kanchanasin P."/>
            <person name="Tanasupawat S."/>
            <person name="Phongsopitanun W."/>
        </authorList>
    </citation>
    <scope>NUCLEOTIDE SEQUENCE [LARGE SCALE GENOMIC DNA]</scope>
    <source>
        <strain evidence="13 14">LCR6-01</strain>
    </source>
</reference>
<dbReference type="CDD" id="cd01414">
    <property type="entry name" value="SAICAR_synt_Sc"/>
    <property type="match status" value="1"/>
</dbReference>
<dbReference type="RefSeq" id="WP_248631623.1">
    <property type="nucleotide sequence ID" value="NZ_JALPTH010000002.1"/>
</dbReference>
<evidence type="ECO:0000256" key="4">
    <source>
        <dbReference type="ARBA" id="ARBA00016460"/>
    </source>
</evidence>
<comment type="similarity">
    <text evidence="2 11">Belongs to the SAICAR synthetase family.</text>
</comment>
<dbReference type="SUPFAM" id="SSF56104">
    <property type="entry name" value="SAICAR synthase-like"/>
    <property type="match status" value="1"/>
</dbReference>
<name>A0ABT0I557_9ACTN</name>
<evidence type="ECO:0000313" key="14">
    <source>
        <dbReference type="Proteomes" id="UP001522868"/>
    </source>
</evidence>
<dbReference type="InterPro" id="IPR018236">
    <property type="entry name" value="SAICAR_synthetase_CS"/>
</dbReference>
<dbReference type="EMBL" id="JALPTH010000002">
    <property type="protein sequence ID" value="MCK8676450.1"/>
    <property type="molecule type" value="Genomic_DNA"/>
</dbReference>
<dbReference type="InterPro" id="IPR028923">
    <property type="entry name" value="SAICAR_synt/ADE2_N"/>
</dbReference>
<keyword evidence="5 11" id="KW-0436">Ligase</keyword>
<gene>
    <name evidence="11" type="primary">purC</name>
    <name evidence="13" type="ORF">M1O15_03290</name>
</gene>
<evidence type="ECO:0000256" key="11">
    <source>
        <dbReference type="HAMAP-Rule" id="MF_00137"/>
    </source>
</evidence>
<dbReference type="Proteomes" id="UP001522868">
    <property type="component" value="Unassembled WGS sequence"/>
</dbReference>
<evidence type="ECO:0000256" key="9">
    <source>
        <dbReference type="ARBA" id="ARBA00030409"/>
    </source>
</evidence>
<dbReference type="HAMAP" id="MF_00137">
    <property type="entry name" value="SAICAR_synth"/>
    <property type="match status" value="1"/>
</dbReference>
<evidence type="ECO:0000256" key="8">
    <source>
        <dbReference type="ARBA" id="ARBA00022840"/>
    </source>
</evidence>
<evidence type="ECO:0000259" key="12">
    <source>
        <dbReference type="Pfam" id="PF01259"/>
    </source>
</evidence>
<dbReference type="NCBIfam" id="TIGR00081">
    <property type="entry name" value="purC"/>
    <property type="match status" value="1"/>
</dbReference>
<evidence type="ECO:0000256" key="7">
    <source>
        <dbReference type="ARBA" id="ARBA00022755"/>
    </source>
</evidence>
<comment type="caution">
    <text evidence="13">The sequence shown here is derived from an EMBL/GenBank/DDBJ whole genome shotgun (WGS) entry which is preliminary data.</text>
</comment>
<keyword evidence="8 11" id="KW-0067">ATP-binding</keyword>
<evidence type="ECO:0000256" key="6">
    <source>
        <dbReference type="ARBA" id="ARBA00022741"/>
    </source>
</evidence>
<evidence type="ECO:0000256" key="5">
    <source>
        <dbReference type="ARBA" id="ARBA00022598"/>
    </source>
</evidence>
<dbReference type="PANTHER" id="PTHR43700:SF1">
    <property type="entry name" value="PHOSPHORIBOSYLAMINOIMIDAZOLE-SUCCINOCARBOXAMIDE SYNTHASE"/>
    <property type="match status" value="1"/>
</dbReference>
<evidence type="ECO:0000256" key="10">
    <source>
        <dbReference type="ARBA" id="ARBA00048475"/>
    </source>
</evidence>
<dbReference type="GO" id="GO:0004639">
    <property type="term" value="F:phosphoribosylaminoimidazolesuccinocarboxamide synthase activity"/>
    <property type="evidence" value="ECO:0007669"/>
    <property type="project" value="UniProtKB-EC"/>
</dbReference>
<dbReference type="Gene3D" id="3.30.470.20">
    <property type="entry name" value="ATP-grasp fold, B domain"/>
    <property type="match status" value="1"/>
</dbReference>
<dbReference type="Pfam" id="PF01259">
    <property type="entry name" value="SAICAR_synt"/>
    <property type="match status" value="1"/>
</dbReference>
<evidence type="ECO:0000313" key="13">
    <source>
        <dbReference type="EMBL" id="MCK8676450.1"/>
    </source>
</evidence>
<proteinExistence type="inferred from homology"/>
<protein>
    <recommendedName>
        <fullName evidence="4 11">Phosphoribosylaminoimidazole-succinocarboxamide synthase</fullName>
        <ecNumber evidence="3 11">6.3.2.6</ecNumber>
    </recommendedName>
    <alternativeName>
        <fullName evidence="9 11">SAICAR synthetase</fullName>
    </alternativeName>
</protein>
<comment type="catalytic activity">
    <reaction evidence="10 11">
        <text>5-amino-1-(5-phospho-D-ribosyl)imidazole-4-carboxylate + L-aspartate + ATP = (2S)-2-[5-amino-1-(5-phospho-beta-D-ribosyl)imidazole-4-carboxamido]succinate + ADP + phosphate + 2 H(+)</text>
        <dbReference type="Rhea" id="RHEA:22628"/>
        <dbReference type="ChEBI" id="CHEBI:15378"/>
        <dbReference type="ChEBI" id="CHEBI:29991"/>
        <dbReference type="ChEBI" id="CHEBI:30616"/>
        <dbReference type="ChEBI" id="CHEBI:43474"/>
        <dbReference type="ChEBI" id="CHEBI:58443"/>
        <dbReference type="ChEBI" id="CHEBI:77657"/>
        <dbReference type="ChEBI" id="CHEBI:456216"/>
        <dbReference type="EC" id="6.3.2.6"/>
    </reaction>
</comment>
<dbReference type="InterPro" id="IPR001636">
    <property type="entry name" value="SAICAR_synth"/>
</dbReference>
<dbReference type="PROSITE" id="PS01058">
    <property type="entry name" value="SAICAR_SYNTHETASE_2"/>
    <property type="match status" value="1"/>
</dbReference>
<keyword evidence="14" id="KW-1185">Reference proteome</keyword>